<organism evidence="1 2">
    <name type="scientific">Sphingobacterium kyonggiense</name>
    <dbReference type="NCBI Taxonomy" id="714075"/>
    <lineage>
        <taxon>Bacteria</taxon>
        <taxon>Pseudomonadati</taxon>
        <taxon>Bacteroidota</taxon>
        <taxon>Sphingobacteriia</taxon>
        <taxon>Sphingobacteriales</taxon>
        <taxon>Sphingobacteriaceae</taxon>
        <taxon>Sphingobacterium</taxon>
    </lineage>
</organism>
<sequence length="65" mass="7528">MLMVENSTKTNELNYEDQFSGIIQNNEVEVSFEDKIRSCISQLSKDPEERTIANILNYSKSLRTL</sequence>
<accession>A0ABP7YX78</accession>
<gene>
    <name evidence="1" type="ORF">GCM10022216_24390</name>
</gene>
<comment type="caution">
    <text evidence="1">The sequence shown here is derived from an EMBL/GenBank/DDBJ whole genome shotgun (WGS) entry which is preliminary data.</text>
</comment>
<evidence type="ECO:0000313" key="2">
    <source>
        <dbReference type="Proteomes" id="UP001500101"/>
    </source>
</evidence>
<protein>
    <submittedName>
        <fullName evidence="1">Uncharacterized protein</fullName>
    </submittedName>
</protein>
<reference evidence="2" key="1">
    <citation type="journal article" date="2019" name="Int. J. Syst. Evol. Microbiol.">
        <title>The Global Catalogue of Microorganisms (GCM) 10K type strain sequencing project: providing services to taxonomists for standard genome sequencing and annotation.</title>
        <authorList>
            <consortium name="The Broad Institute Genomics Platform"/>
            <consortium name="The Broad Institute Genome Sequencing Center for Infectious Disease"/>
            <person name="Wu L."/>
            <person name="Ma J."/>
        </authorList>
    </citation>
    <scope>NUCLEOTIDE SEQUENCE [LARGE SCALE GENOMIC DNA]</scope>
    <source>
        <strain evidence="2">JCM 16704</strain>
    </source>
</reference>
<dbReference type="EMBL" id="BAAAZI010000010">
    <property type="protein sequence ID" value="GAA4142936.1"/>
    <property type="molecule type" value="Genomic_DNA"/>
</dbReference>
<dbReference type="Proteomes" id="UP001500101">
    <property type="component" value="Unassembled WGS sequence"/>
</dbReference>
<evidence type="ECO:0000313" key="1">
    <source>
        <dbReference type="EMBL" id="GAA4142936.1"/>
    </source>
</evidence>
<keyword evidence="2" id="KW-1185">Reference proteome</keyword>
<name>A0ABP7YX78_9SPHI</name>
<proteinExistence type="predicted"/>